<accession>A0A8C9FRU7</accession>
<dbReference type="Ensembl" id="ENSPSTT00000020571.1">
    <property type="protein sequence ID" value="ENSPSTP00000019625.1"/>
    <property type="gene ID" value="ENSPSTG00000014188.1"/>
</dbReference>
<name>A0A8C9FRU7_PAVCR</name>
<protein>
    <submittedName>
        <fullName evidence="1">Uncharacterized protein</fullName>
    </submittedName>
</protein>
<dbReference type="InterPro" id="IPR039127">
    <property type="entry name" value="Trm112"/>
</dbReference>
<dbReference type="GO" id="GO:0046982">
    <property type="term" value="F:protein heterodimerization activity"/>
    <property type="evidence" value="ECO:0007669"/>
    <property type="project" value="InterPro"/>
</dbReference>
<reference evidence="1" key="2">
    <citation type="submission" date="2025-09" db="UniProtKB">
        <authorList>
            <consortium name="Ensembl"/>
        </authorList>
    </citation>
    <scope>IDENTIFICATION</scope>
</reference>
<dbReference type="Gene3D" id="2.20.25.10">
    <property type="match status" value="1"/>
</dbReference>
<dbReference type="GO" id="GO:0030488">
    <property type="term" value="P:tRNA methylation"/>
    <property type="evidence" value="ECO:0007669"/>
    <property type="project" value="TreeGrafter"/>
</dbReference>
<sequence length="96" mass="10247">MKLLTHNLLTSHVRGLQPGAGFPFHIRASEVRVRSVPFNAAFVARLLPRLHWEALLTNGATAPQLTLAPRTVAQLILATVNCGGDSLTARLTPGSA</sequence>
<proteinExistence type="predicted"/>
<reference evidence="1" key="1">
    <citation type="submission" date="2025-08" db="UniProtKB">
        <authorList>
            <consortium name="Ensembl"/>
        </authorList>
    </citation>
    <scope>IDENTIFICATION</scope>
</reference>
<dbReference type="PANTHER" id="PTHR12773">
    <property type="entry name" value="UPF0315 PROTEIN-RELATED"/>
    <property type="match status" value="1"/>
</dbReference>
<evidence type="ECO:0000313" key="2">
    <source>
        <dbReference type="Proteomes" id="UP000694428"/>
    </source>
</evidence>
<dbReference type="PANTHER" id="PTHR12773:SF0">
    <property type="entry name" value="MULTIFUNCTIONAL METHYLTRANSFERASE SUBUNIT TRM112-LIKE PROTEIN"/>
    <property type="match status" value="1"/>
</dbReference>
<dbReference type="AlphaFoldDB" id="A0A8C9FRU7"/>
<dbReference type="GO" id="GO:0070476">
    <property type="term" value="P:rRNA (guanine-N7)-methylation"/>
    <property type="evidence" value="ECO:0007669"/>
    <property type="project" value="TreeGrafter"/>
</dbReference>
<evidence type="ECO:0000313" key="1">
    <source>
        <dbReference type="Ensembl" id="ENSPSTP00000019625.1"/>
    </source>
</evidence>
<keyword evidence="2" id="KW-1185">Reference proteome</keyword>
<organism evidence="1 2">
    <name type="scientific">Pavo cristatus</name>
    <name type="common">Indian peafowl</name>
    <name type="synonym">Blue peafowl</name>
    <dbReference type="NCBI Taxonomy" id="9049"/>
    <lineage>
        <taxon>Eukaryota</taxon>
        <taxon>Metazoa</taxon>
        <taxon>Chordata</taxon>
        <taxon>Craniata</taxon>
        <taxon>Vertebrata</taxon>
        <taxon>Euteleostomi</taxon>
        <taxon>Archelosauria</taxon>
        <taxon>Archosauria</taxon>
        <taxon>Dinosauria</taxon>
        <taxon>Saurischia</taxon>
        <taxon>Theropoda</taxon>
        <taxon>Coelurosauria</taxon>
        <taxon>Aves</taxon>
        <taxon>Neognathae</taxon>
        <taxon>Galloanserae</taxon>
        <taxon>Galliformes</taxon>
        <taxon>Phasianidae</taxon>
        <taxon>Phasianinae</taxon>
        <taxon>Pavo</taxon>
    </lineage>
</organism>
<dbReference type="Proteomes" id="UP000694428">
    <property type="component" value="Unplaced"/>
</dbReference>